<evidence type="ECO:0000256" key="6">
    <source>
        <dbReference type="SAM" id="MobiDB-lite"/>
    </source>
</evidence>
<feature type="domain" description="PAP-associated" evidence="7">
    <location>
        <begin position="428"/>
        <end position="472"/>
    </location>
</feature>
<dbReference type="Pfam" id="PF22600">
    <property type="entry name" value="MTPAP-like_central"/>
    <property type="match status" value="1"/>
</dbReference>
<dbReference type="GO" id="GO:0046872">
    <property type="term" value="F:metal ion binding"/>
    <property type="evidence" value="ECO:0007669"/>
    <property type="project" value="UniProtKB-KW"/>
</dbReference>
<dbReference type="OrthoDB" id="434989at2759"/>
<comment type="cofactor">
    <cofactor evidence="2">
        <name>Mg(2+)</name>
        <dbReference type="ChEBI" id="CHEBI:18420"/>
    </cofactor>
</comment>
<evidence type="ECO:0000256" key="3">
    <source>
        <dbReference type="ARBA" id="ARBA00022679"/>
    </source>
</evidence>
<dbReference type="Gene3D" id="3.30.460.10">
    <property type="entry name" value="Beta Polymerase, domain 2"/>
    <property type="match status" value="1"/>
</dbReference>
<dbReference type="Pfam" id="PF17797">
    <property type="entry name" value="RL"/>
    <property type="match status" value="1"/>
</dbReference>
<dbReference type="GO" id="GO:0005739">
    <property type="term" value="C:mitochondrion"/>
    <property type="evidence" value="ECO:0007669"/>
    <property type="project" value="TreeGrafter"/>
</dbReference>
<dbReference type="Pfam" id="PF03828">
    <property type="entry name" value="PAP_assoc"/>
    <property type="match status" value="1"/>
</dbReference>
<keyword evidence="5" id="KW-0460">Magnesium</keyword>
<dbReference type="InterPro" id="IPR043519">
    <property type="entry name" value="NT_sf"/>
</dbReference>
<evidence type="ECO:0000256" key="4">
    <source>
        <dbReference type="ARBA" id="ARBA00022723"/>
    </source>
</evidence>
<keyword evidence="4" id="KW-0479">Metal-binding</keyword>
<evidence type="ECO:0000313" key="10">
    <source>
        <dbReference type="EMBL" id="GCC26688.1"/>
    </source>
</evidence>
<comment type="caution">
    <text evidence="10">The sequence shown here is derived from an EMBL/GenBank/DDBJ whole genome shotgun (WGS) entry which is preliminary data.</text>
</comment>
<dbReference type="SUPFAM" id="SSF81631">
    <property type="entry name" value="PAP/OAS1 substrate-binding domain"/>
    <property type="match status" value="1"/>
</dbReference>
<dbReference type="STRING" id="137246.A0A401S8F8"/>
<evidence type="ECO:0008006" key="12">
    <source>
        <dbReference type="Google" id="ProtNLM"/>
    </source>
</evidence>
<evidence type="ECO:0000259" key="8">
    <source>
        <dbReference type="Pfam" id="PF17797"/>
    </source>
</evidence>
<dbReference type="InterPro" id="IPR041252">
    <property type="entry name" value="RL"/>
</dbReference>
<protein>
    <recommendedName>
        <fullName evidence="12">RL domain-containing protein</fullName>
    </recommendedName>
</protein>
<comment type="cofactor">
    <cofactor evidence="1">
        <name>Mn(2+)</name>
        <dbReference type="ChEBI" id="CHEBI:29035"/>
    </cofactor>
</comment>
<dbReference type="Gene3D" id="1.10.1410.10">
    <property type="match status" value="1"/>
</dbReference>
<evidence type="ECO:0000259" key="9">
    <source>
        <dbReference type="Pfam" id="PF22600"/>
    </source>
</evidence>
<dbReference type="GO" id="GO:0031123">
    <property type="term" value="P:RNA 3'-end processing"/>
    <property type="evidence" value="ECO:0007669"/>
    <property type="project" value="TreeGrafter"/>
</dbReference>
<organism evidence="10 11">
    <name type="scientific">Chiloscyllium punctatum</name>
    <name type="common">Brownbanded bambooshark</name>
    <name type="synonym">Hemiscyllium punctatum</name>
    <dbReference type="NCBI Taxonomy" id="137246"/>
    <lineage>
        <taxon>Eukaryota</taxon>
        <taxon>Metazoa</taxon>
        <taxon>Chordata</taxon>
        <taxon>Craniata</taxon>
        <taxon>Vertebrata</taxon>
        <taxon>Chondrichthyes</taxon>
        <taxon>Elasmobranchii</taxon>
        <taxon>Galeomorphii</taxon>
        <taxon>Galeoidea</taxon>
        <taxon>Orectolobiformes</taxon>
        <taxon>Hemiscylliidae</taxon>
        <taxon>Chiloscyllium</taxon>
    </lineage>
</organism>
<dbReference type="GO" id="GO:1990817">
    <property type="term" value="F:poly(A) RNA polymerase activity"/>
    <property type="evidence" value="ECO:0007669"/>
    <property type="project" value="TreeGrafter"/>
</dbReference>
<feature type="region of interest" description="Disordered" evidence="6">
    <location>
        <begin position="519"/>
        <end position="540"/>
    </location>
</feature>
<evidence type="ECO:0000256" key="5">
    <source>
        <dbReference type="ARBA" id="ARBA00022842"/>
    </source>
</evidence>
<dbReference type="InterPro" id="IPR054708">
    <property type="entry name" value="MTPAP-like_central"/>
</dbReference>
<keyword evidence="3" id="KW-0808">Transferase</keyword>
<feature type="domain" description="Poly(A) RNA polymerase mitochondrial-like central palm" evidence="9">
    <location>
        <begin position="177"/>
        <end position="335"/>
    </location>
</feature>
<dbReference type="AlphaFoldDB" id="A0A401S8F8"/>
<evidence type="ECO:0000313" key="11">
    <source>
        <dbReference type="Proteomes" id="UP000287033"/>
    </source>
</evidence>
<dbReference type="InterPro" id="IPR002058">
    <property type="entry name" value="PAP_assoc"/>
</dbReference>
<gene>
    <name evidence="10" type="ORF">chiPu_0005106</name>
</gene>
<evidence type="ECO:0000256" key="2">
    <source>
        <dbReference type="ARBA" id="ARBA00001946"/>
    </source>
</evidence>
<keyword evidence="11" id="KW-1185">Reference proteome</keyword>
<feature type="domain" description="RL" evidence="8">
    <location>
        <begin position="50"/>
        <end position="117"/>
    </location>
</feature>
<evidence type="ECO:0000256" key="1">
    <source>
        <dbReference type="ARBA" id="ARBA00001936"/>
    </source>
</evidence>
<name>A0A401S8F8_CHIPU</name>
<evidence type="ECO:0000259" key="7">
    <source>
        <dbReference type="Pfam" id="PF03828"/>
    </source>
</evidence>
<dbReference type="EMBL" id="BEZZ01000134">
    <property type="protein sequence ID" value="GCC26688.1"/>
    <property type="molecule type" value="Genomic_DNA"/>
</dbReference>
<dbReference type="CDD" id="cd05402">
    <property type="entry name" value="NT_PAP_TUTase"/>
    <property type="match status" value="1"/>
</dbReference>
<reference evidence="10 11" key="1">
    <citation type="journal article" date="2018" name="Nat. Ecol. Evol.">
        <title>Shark genomes provide insights into elasmobranch evolution and the origin of vertebrates.</title>
        <authorList>
            <person name="Hara Y"/>
            <person name="Yamaguchi K"/>
            <person name="Onimaru K"/>
            <person name="Kadota M"/>
            <person name="Koyanagi M"/>
            <person name="Keeley SD"/>
            <person name="Tatsumi K"/>
            <person name="Tanaka K"/>
            <person name="Motone F"/>
            <person name="Kageyama Y"/>
            <person name="Nozu R"/>
            <person name="Adachi N"/>
            <person name="Nishimura O"/>
            <person name="Nakagawa R"/>
            <person name="Tanegashima C"/>
            <person name="Kiyatake I"/>
            <person name="Matsumoto R"/>
            <person name="Murakumo K"/>
            <person name="Nishida K"/>
            <person name="Terakita A"/>
            <person name="Kuratani S"/>
            <person name="Sato K"/>
            <person name="Hyodo S Kuraku.S."/>
        </authorList>
    </citation>
    <scope>NUCLEOTIDE SEQUENCE [LARGE SCALE GENOMIC DNA]</scope>
</reference>
<dbReference type="Proteomes" id="UP000287033">
    <property type="component" value="Unassembled WGS sequence"/>
</dbReference>
<dbReference type="PANTHER" id="PTHR12271">
    <property type="entry name" value="POLY A POLYMERASE CID PAP -RELATED"/>
    <property type="match status" value="1"/>
</dbReference>
<proteinExistence type="predicted"/>
<sequence length="578" mass="65523">MASSVWWRRLRLRLRPRPSHFLHRSCSAKSAPALDGTEESDITEKTSTKTFSELQAERHEQAERTILISCPPNISEKKFYKYLSSYGAINKYFFYETFGIYAVVEFADKDSIGMLKSFSSIPSLQHECAIPFKSRFFSLVNNHPRDLSAAQPSVSCLKQSVIPLNELLRKLSGTESIDEQLYTICKEYQLTEENTRLRFLVCSLVKDIAAAYFPECSVKPFGSSVNNFGKMGCDLDMFLDLDSMSGKSNPKKRSVFSMEYQTKRVASERVATQNTLSVIGECIDQFAPGCVGIQKILNARCPLVRFSHQPSGFQCDLTANNRIAMRSTELLYIYSNIDPRVRALVFGVRCWARVQGITSSVPGCWITNFSLTMMVLFLLQKRNPPIIPTLDQLRDLAEAEDECIIESHDCTFVSNNKIKPSQNTETLEELLQEFFEFYGNFAFNQLSINIRKGKEQHKPEASPLYIQNPFEQALNVSKNVNQTQLGKFVTAARESAWLLQQERLKQPVSKTKPWGLATLLHPSTQSSGGRSKKQRQPASERIRSLLDSLKTNKQTSGFLNGPNSRRRHICTVAWSSPL</sequence>
<dbReference type="SUPFAM" id="SSF81301">
    <property type="entry name" value="Nucleotidyltransferase"/>
    <property type="match status" value="1"/>
</dbReference>
<dbReference type="OMA" id="GKHATKM"/>
<dbReference type="PANTHER" id="PTHR12271:SF133">
    <property type="entry name" value="POLY(A) RNA POLYMERASE, MITOCHONDRIAL"/>
    <property type="match status" value="1"/>
</dbReference>
<accession>A0A401S8F8</accession>